<dbReference type="InterPro" id="IPR000524">
    <property type="entry name" value="Tscrpt_reg_HTH_GntR"/>
</dbReference>
<evidence type="ECO:0000256" key="1">
    <source>
        <dbReference type="ARBA" id="ARBA00023015"/>
    </source>
</evidence>
<dbReference type="SUPFAM" id="SSF46785">
    <property type="entry name" value="Winged helix' DNA-binding domain"/>
    <property type="match status" value="1"/>
</dbReference>
<accession>A0A942E1I9</accession>
<organism evidence="5 6">
    <name type="scientific">Pseudaminobacter soli</name>
    <name type="common">ex Zhang et al. 2022</name>
    <dbReference type="NCBI Taxonomy" id="2831468"/>
    <lineage>
        <taxon>Bacteria</taxon>
        <taxon>Pseudomonadati</taxon>
        <taxon>Pseudomonadota</taxon>
        <taxon>Alphaproteobacteria</taxon>
        <taxon>Hyphomicrobiales</taxon>
        <taxon>Phyllobacteriaceae</taxon>
        <taxon>Pseudaminobacter</taxon>
    </lineage>
</organism>
<evidence type="ECO:0000313" key="5">
    <source>
        <dbReference type="EMBL" id="MBS3649316.1"/>
    </source>
</evidence>
<name>A0A942E1I9_9HYPH</name>
<evidence type="ECO:0000256" key="2">
    <source>
        <dbReference type="ARBA" id="ARBA00023125"/>
    </source>
</evidence>
<evidence type="ECO:0000259" key="4">
    <source>
        <dbReference type="SMART" id="SM00895"/>
    </source>
</evidence>
<evidence type="ECO:0000313" key="6">
    <source>
        <dbReference type="Proteomes" id="UP000680348"/>
    </source>
</evidence>
<dbReference type="Gene3D" id="1.10.10.10">
    <property type="entry name" value="Winged helix-like DNA-binding domain superfamily/Winged helix DNA-binding domain"/>
    <property type="match status" value="1"/>
</dbReference>
<feature type="domain" description="GntR C-terminal" evidence="4">
    <location>
        <begin position="82"/>
        <end position="204"/>
    </location>
</feature>
<dbReference type="PANTHER" id="PTHR43537:SF44">
    <property type="entry name" value="GNTR FAMILY REGULATORY PROTEIN"/>
    <property type="match status" value="1"/>
</dbReference>
<evidence type="ECO:0000256" key="3">
    <source>
        <dbReference type="ARBA" id="ARBA00023163"/>
    </source>
</evidence>
<dbReference type="Gene3D" id="1.20.120.530">
    <property type="entry name" value="GntR ligand-binding domain-like"/>
    <property type="match status" value="1"/>
</dbReference>
<reference evidence="5" key="1">
    <citation type="submission" date="2021-04" db="EMBL/GenBank/DDBJ databases">
        <title>Pseudaminobacter soli sp. nov., isolated from paddy soil contaminated by heavy metals.</title>
        <authorList>
            <person name="Zhang K."/>
        </authorList>
    </citation>
    <scope>NUCLEOTIDE SEQUENCE</scope>
    <source>
        <strain evidence="5">19-2017</strain>
    </source>
</reference>
<dbReference type="InterPro" id="IPR011711">
    <property type="entry name" value="GntR_C"/>
</dbReference>
<comment type="caution">
    <text evidence="5">The sequence shown here is derived from an EMBL/GenBank/DDBJ whole genome shotgun (WGS) entry which is preliminary data.</text>
</comment>
<keyword evidence="3" id="KW-0804">Transcription</keyword>
<dbReference type="Proteomes" id="UP000680348">
    <property type="component" value="Unassembled WGS sequence"/>
</dbReference>
<protein>
    <submittedName>
        <fullName evidence="5">FadR family transcriptional regulator</fullName>
    </submittedName>
</protein>
<gene>
    <name evidence="5" type="ORF">KEU06_11910</name>
</gene>
<dbReference type="RefSeq" id="WP_188254871.1">
    <property type="nucleotide sequence ID" value="NZ_JABVCF010000005.1"/>
</dbReference>
<dbReference type="AlphaFoldDB" id="A0A942E1I9"/>
<dbReference type="PANTHER" id="PTHR43537">
    <property type="entry name" value="TRANSCRIPTIONAL REGULATOR, GNTR FAMILY"/>
    <property type="match status" value="1"/>
</dbReference>
<proteinExistence type="predicted"/>
<keyword evidence="6" id="KW-1185">Reference proteome</keyword>
<dbReference type="EMBL" id="JAGWCR010000005">
    <property type="protein sequence ID" value="MBS3649316.1"/>
    <property type="molecule type" value="Genomic_DNA"/>
</dbReference>
<dbReference type="GO" id="GO:0003677">
    <property type="term" value="F:DNA binding"/>
    <property type="evidence" value="ECO:0007669"/>
    <property type="project" value="UniProtKB-KW"/>
</dbReference>
<dbReference type="SUPFAM" id="SSF48008">
    <property type="entry name" value="GntR ligand-binding domain-like"/>
    <property type="match status" value="1"/>
</dbReference>
<dbReference type="SMART" id="SM00895">
    <property type="entry name" value="FCD"/>
    <property type="match status" value="1"/>
</dbReference>
<dbReference type="InterPro" id="IPR036390">
    <property type="entry name" value="WH_DNA-bd_sf"/>
</dbReference>
<dbReference type="GO" id="GO:0003700">
    <property type="term" value="F:DNA-binding transcription factor activity"/>
    <property type="evidence" value="ECO:0007669"/>
    <property type="project" value="InterPro"/>
</dbReference>
<dbReference type="InterPro" id="IPR008920">
    <property type="entry name" value="TF_FadR/GntR_C"/>
</dbReference>
<dbReference type="Pfam" id="PF07729">
    <property type="entry name" value="FCD"/>
    <property type="match status" value="1"/>
</dbReference>
<dbReference type="PRINTS" id="PR00035">
    <property type="entry name" value="HTHGNTR"/>
</dbReference>
<dbReference type="InterPro" id="IPR036388">
    <property type="entry name" value="WH-like_DNA-bd_sf"/>
</dbReference>
<sequence>MESIDAPSSLDEIIEAVRQFQARSPRLPSERELAGVLQVKRHQLRKALDALRKAGDLEPARPKRSAQPRFGEDLVRMTNPLEVMELRLLMEPGLARLASLRASALEIQHILDAATTPDHAESGEVDLAFHLAIVGAARNHLAGEFYKMLRQVGVDARVRVARATPPTCPSRIQQRDTEHRRIADAIAARDPEAAESAMRSHLLAVQRQIIERSNAGAFAA</sequence>
<keyword evidence="1" id="KW-0805">Transcription regulation</keyword>
<keyword evidence="2" id="KW-0238">DNA-binding</keyword>